<evidence type="ECO:0000256" key="6">
    <source>
        <dbReference type="ARBA" id="ARBA00023170"/>
    </source>
</evidence>
<dbReference type="Pfam" id="PF00001">
    <property type="entry name" value="7tm_1"/>
    <property type="match status" value="1"/>
</dbReference>
<dbReference type="InterPro" id="IPR000276">
    <property type="entry name" value="GPCR_Rhodpsn"/>
</dbReference>
<keyword evidence="7" id="KW-0807">Transducer</keyword>
<dbReference type="PRINTS" id="PR01533">
    <property type="entry name" value="CYSLTRECPTR"/>
</dbReference>
<feature type="transmembrane region" description="Helical" evidence="8">
    <location>
        <begin position="263"/>
        <end position="284"/>
    </location>
</feature>
<evidence type="ECO:0000313" key="10">
    <source>
        <dbReference type="EMBL" id="KAG8597642.1"/>
    </source>
</evidence>
<feature type="transmembrane region" description="Helical" evidence="8">
    <location>
        <begin position="181"/>
        <end position="203"/>
    </location>
</feature>
<name>A0AAV7DJF3_ENGPU</name>
<comment type="subcellular location">
    <subcellularLocation>
        <location evidence="1">Membrane</location>
        <topology evidence="1">Multi-pass membrane protein</topology>
    </subcellularLocation>
</comment>
<dbReference type="GO" id="GO:0016020">
    <property type="term" value="C:membrane"/>
    <property type="evidence" value="ECO:0007669"/>
    <property type="project" value="UniProtKB-SubCell"/>
</dbReference>
<organism evidence="10 11">
    <name type="scientific">Engystomops pustulosus</name>
    <name type="common">Tungara frog</name>
    <name type="synonym">Physalaemus pustulosus</name>
    <dbReference type="NCBI Taxonomy" id="76066"/>
    <lineage>
        <taxon>Eukaryota</taxon>
        <taxon>Metazoa</taxon>
        <taxon>Chordata</taxon>
        <taxon>Craniata</taxon>
        <taxon>Vertebrata</taxon>
        <taxon>Euteleostomi</taxon>
        <taxon>Amphibia</taxon>
        <taxon>Batrachia</taxon>
        <taxon>Anura</taxon>
        <taxon>Neobatrachia</taxon>
        <taxon>Hyloidea</taxon>
        <taxon>Leptodactylidae</taxon>
        <taxon>Leiuperinae</taxon>
        <taxon>Engystomops</taxon>
    </lineage>
</organism>
<evidence type="ECO:0000259" key="9">
    <source>
        <dbReference type="PROSITE" id="PS50262"/>
    </source>
</evidence>
<dbReference type="Gene3D" id="1.20.1070.10">
    <property type="entry name" value="Rhodopsin 7-helix transmembrane proteins"/>
    <property type="match status" value="1"/>
</dbReference>
<comment type="caution">
    <text evidence="10">The sequence shown here is derived from an EMBL/GenBank/DDBJ whole genome shotgun (WGS) entry which is preliminary data.</text>
</comment>
<evidence type="ECO:0000256" key="2">
    <source>
        <dbReference type="ARBA" id="ARBA00022692"/>
    </source>
</evidence>
<proteinExistence type="predicted"/>
<feature type="transmembrane region" description="Helical" evidence="8">
    <location>
        <begin position="90"/>
        <end position="110"/>
    </location>
</feature>
<dbReference type="SUPFAM" id="SSF81321">
    <property type="entry name" value="Family A G protein-coupled receptor-like"/>
    <property type="match status" value="1"/>
</dbReference>
<sequence length="308" mass="35609">MNSSCCAFEEPLLDFVLPPFLILEFIFGIIGNSIGLWMIFLEMKTWKPNSVYLLSLTLADFVVLLCVLLRADYYIRRKNWIYGDIPCRLLLYIIAAARAAGMIFLSLISLTRYWRIIYPFHIVNNITAKQATCICITLWISIFSLHSYIMTEPHFMHLHNATQCESFNICPCSPTSWQDGFYISLSTLSLLTISYCTICIAFYLKNNAIDSNGKIGRAMRFLILIAAIFIVCYLPSASIRAGIWVLKTMKYKDCIYFRYSNLGFYITICLTYFYSVLNPMLYYLSSPSSHKLLPWLCKDNLFRESEAQ</sequence>
<dbReference type="EMBL" id="WNYA01000001">
    <property type="protein sequence ID" value="KAG8597642.1"/>
    <property type="molecule type" value="Genomic_DNA"/>
</dbReference>
<dbReference type="Proteomes" id="UP000824782">
    <property type="component" value="Unassembled WGS sequence"/>
</dbReference>
<dbReference type="PANTHER" id="PTHR46048:SF7">
    <property type="entry name" value="12-(S)-HYDROXY-5,8,10,14-EICOSATETRAENOIC ACID RECEPTOR"/>
    <property type="match status" value="1"/>
</dbReference>
<evidence type="ECO:0000256" key="4">
    <source>
        <dbReference type="ARBA" id="ARBA00023040"/>
    </source>
</evidence>
<feature type="transmembrane region" description="Helical" evidence="8">
    <location>
        <begin position="131"/>
        <end position="149"/>
    </location>
</feature>
<keyword evidence="5 8" id="KW-0472">Membrane</keyword>
<evidence type="ECO:0000313" key="11">
    <source>
        <dbReference type="Proteomes" id="UP000824782"/>
    </source>
</evidence>
<keyword evidence="2 8" id="KW-0812">Transmembrane</keyword>
<dbReference type="PROSITE" id="PS50262">
    <property type="entry name" value="G_PROTEIN_RECEP_F1_2"/>
    <property type="match status" value="1"/>
</dbReference>
<reference evidence="10" key="1">
    <citation type="thesis" date="2020" institute="ProQuest LLC" country="789 East Eisenhower Parkway, Ann Arbor, MI, USA">
        <title>Comparative Genomics and Chromosome Evolution.</title>
        <authorList>
            <person name="Mudd A.B."/>
        </authorList>
    </citation>
    <scope>NUCLEOTIDE SEQUENCE</scope>
    <source>
        <strain evidence="10">237g6f4</strain>
        <tissue evidence="10">Blood</tissue>
    </source>
</reference>
<keyword evidence="4" id="KW-0297">G-protein coupled receptor</keyword>
<dbReference type="InterPro" id="IPR051893">
    <property type="entry name" value="HCARs"/>
</dbReference>
<feature type="transmembrane region" description="Helical" evidence="8">
    <location>
        <begin position="20"/>
        <end position="39"/>
    </location>
</feature>
<keyword evidence="11" id="KW-1185">Reference proteome</keyword>
<accession>A0AAV7DJF3</accession>
<dbReference type="PANTHER" id="PTHR46048">
    <property type="entry name" value="HYDROXYCARBOXYLIC ACID RECEPTOR 2"/>
    <property type="match status" value="1"/>
</dbReference>
<evidence type="ECO:0000256" key="5">
    <source>
        <dbReference type="ARBA" id="ARBA00023136"/>
    </source>
</evidence>
<dbReference type="GO" id="GO:0004974">
    <property type="term" value="F:leukotriene receptor activity"/>
    <property type="evidence" value="ECO:0007669"/>
    <property type="project" value="InterPro"/>
</dbReference>
<feature type="transmembrane region" description="Helical" evidence="8">
    <location>
        <begin position="51"/>
        <end position="70"/>
    </location>
</feature>
<evidence type="ECO:0000256" key="7">
    <source>
        <dbReference type="ARBA" id="ARBA00023224"/>
    </source>
</evidence>
<keyword evidence="3 8" id="KW-1133">Transmembrane helix</keyword>
<evidence type="ECO:0000256" key="8">
    <source>
        <dbReference type="SAM" id="Phobius"/>
    </source>
</evidence>
<evidence type="ECO:0000256" key="3">
    <source>
        <dbReference type="ARBA" id="ARBA00022989"/>
    </source>
</evidence>
<evidence type="ECO:0000256" key="1">
    <source>
        <dbReference type="ARBA" id="ARBA00004141"/>
    </source>
</evidence>
<dbReference type="InterPro" id="IPR004071">
    <property type="entry name" value="Cyst_leuk_rcpt"/>
</dbReference>
<feature type="transmembrane region" description="Helical" evidence="8">
    <location>
        <begin position="223"/>
        <end position="243"/>
    </location>
</feature>
<dbReference type="PRINTS" id="PR00237">
    <property type="entry name" value="GPCRRHODOPSN"/>
</dbReference>
<dbReference type="InterPro" id="IPR017452">
    <property type="entry name" value="GPCR_Rhodpsn_7TM"/>
</dbReference>
<feature type="domain" description="G-protein coupled receptors family 1 profile" evidence="9">
    <location>
        <begin position="31"/>
        <end position="282"/>
    </location>
</feature>
<dbReference type="AlphaFoldDB" id="A0AAV7DJF3"/>
<protein>
    <recommendedName>
        <fullName evidence="9">G-protein coupled receptors family 1 profile domain-containing protein</fullName>
    </recommendedName>
</protein>
<gene>
    <name evidence="10" type="ORF">GDO81_002345</name>
</gene>
<keyword evidence="6" id="KW-0675">Receptor</keyword>